<sequence>MLLARSLPRQLTKSDELPRDLEERDETTPPPSSPGDLEHVLLTRDSPEDLNTKLSLCNDRSVQVFALPYLPYYRTSYIFISPSSLIASHISTETEESFSDGKVNTKHDEEVSYSAVSTGYFPCYRTSEELLGQPLTYGLNTEEKKPDSDGKDESEGGCAQDVGDAEKSVMKILLITLICATMSFYKTSVLTLENWATASRNNLALVDLDRFPPDEDLTETKVSMAFPLRL</sequence>
<reference evidence="3" key="2">
    <citation type="submission" date="2017-12" db="EMBL/GenBank/DDBJ databases">
        <title>Genome sequence of the Bar-tailed Godwit (Limosa lapponica baueri).</title>
        <authorList>
            <person name="Lima N.C.B."/>
            <person name="Parody-Merino A.M."/>
            <person name="Battley P.F."/>
            <person name="Fidler A.E."/>
            <person name="Prosdocimi F."/>
        </authorList>
    </citation>
    <scope>NUCLEOTIDE SEQUENCE [LARGE SCALE GENOMIC DNA]</scope>
</reference>
<dbReference type="EMBL" id="KZ511055">
    <property type="protein sequence ID" value="PKU32622.1"/>
    <property type="molecule type" value="Genomic_DNA"/>
</dbReference>
<feature type="compositionally biased region" description="Basic and acidic residues" evidence="1">
    <location>
        <begin position="141"/>
        <end position="154"/>
    </location>
</feature>
<gene>
    <name evidence="2" type="ORF">llap_17074</name>
</gene>
<organism evidence="2 3">
    <name type="scientific">Limosa lapponica baueri</name>
    <dbReference type="NCBI Taxonomy" id="1758121"/>
    <lineage>
        <taxon>Eukaryota</taxon>
        <taxon>Metazoa</taxon>
        <taxon>Chordata</taxon>
        <taxon>Craniata</taxon>
        <taxon>Vertebrata</taxon>
        <taxon>Euteleostomi</taxon>
        <taxon>Archelosauria</taxon>
        <taxon>Archosauria</taxon>
        <taxon>Dinosauria</taxon>
        <taxon>Saurischia</taxon>
        <taxon>Theropoda</taxon>
        <taxon>Coelurosauria</taxon>
        <taxon>Aves</taxon>
        <taxon>Neognathae</taxon>
        <taxon>Neoaves</taxon>
        <taxon>Charadriiformes</taxon>
        <taxon>Scolopacidae</taxon>
        <taxon>Limosa</taxon>
    </lineage>
</organism>
<protein>
    <submittedName>
        <fullName evidence="2">Solute carrier family 25 member 48</fullName>
    </submittedName>
</protein>
<name>A0A2I0TFU1_LIMLA</name>
<dbReference type="Proteomes" id="UP000233556">
    <property type="component" value="Unassembled WGS sequence"/>
</dbReference>
<reference evidence="3" key="1">
    <citation type="submission" date="2017-11" db="EMBL/GenBank/DDBJ databases">
        <authorList>
            <person name="Lima N.C."/>
            <person name="Parody-Merino A.M."/>
            <person name="Battley P.F."/>
            <person name="Fidler A.E."/>
            <person name="Prosdocimi F."/>
        </authorList>
    </citation>
    <scope>NUCLEOTIDE SEQUENCE [LARGE SCALE GENOMIC DNA]</scope>
</reference>
<feature type="region of interest" description="Disordered" evidence="1">
    <location>
        <begin position="1"/>
        <end position="39"/>
    </location>
</feature>
<evidence type="ECO:0000313" key="2">
    <source>
        <dbReference type="EMBL" id="PKU32622.1"/>
    </source>
</evidence>
<evidence type="ECO:0000256" key="1">
    <source>
        <dbReference type="SAM" id="MobiDB-lite"/>
    </source>
</evidence>
<keyword evidence="3" id="KW-1185">Reference proteome</keyword>
<proteinExistence type="predicted"/>
<accession>A0A2I0TFU1</accession>
<dbReference type="AlphaFoldDB" id="A0A2I0TFU1"/>
<evidence type="ECO:0000313" key="3">
    <source>
        <dbReference type="Proteomes" id="UP000233556"/>
    </source>
</evidence>
<dbReference type="OrthoDB" id="9219412at2759"/>
<feature type="region of interest" description="Disordered" evidence="1">
    <location>
        <begin position="139"/>
        <end position="160"/>
    </location>
</feature>
<feature type="compositionally biased region" description="Basic and acidic residues" evidence="1">
    <location>
        <begin position="12"/>
        <end position="22"/>
    </location>
</feature>